<comment type="caution">
    <text evidence="3">The sequence shown here is derived from an EMBL/GenBank/DDBJ whole genome shotgun (WGS) entry which is preliminary data.</text>
</comment>
<feature type="transmembrane region" description="Helical" evidence="2">
    <location>
        <begin position="168"/>
        <end position="186"/>
    </location>
</feature>
<dbReference type="EMBL" id="AUPC02000323">
    <property type="protein sequence ID" value="POG61874.1"/>
    <property type="molecule type" value="Genomic_DNA"/>
</dbReference>
<organism evidence="3 4">
    <name type="scientific">Rhizophagus irregularis (strain DAOM 181602 / DAOM 197198 / MUCL 43194)</name>
    <name type="common">Arbuscular mycorrhizal fungus</name>
    <name type="synonym">Glomus intraradices</name>
    <dbReference type="NCBI Taxonomy" id="747089"/>
    <lineage>
        <taxon>Eukaryota</taxon>
        <taxon>Fungi</taxon>
        <taxon>Fungi incertae sedis</taxon>
        <taxon>Mucoromycota</taxon>
        <taxon>Glomeromycotina</taxon>
        <taxon>Glomeromycetes</taxon>
        <taxon>Glomerales</taxon>
        <taxon>Glomeraceae</taxon>
        <taxon>Rhizophagus</taxon>
    </lineage>
</organism>
<gene>
    <name evidence="3" type="ORF">GLOIN_2v1701128</name>
</gene>
<evidence type="ECO:0000313" key="4">
    <source>
        <dbReference type="Proteomes" id="UP000018888"/>
    </source>
</evidence>
<protein>
    <submittedName>
        <fullName evidence="3">Uncharacterized protein</fullName>
    </submittedName>
</protein>
<evidence type="ECO:0000256" key="1">
    <source>
        <dbReference type="SAM" id="MobiDB-lite"/>
    </source>
</evidence>
<evidence type="ECO:0000313" key="3">
    <source>
        <dbReference type="EMBL" id="POG61874.1"/>
    </source>
</evidence>
<accession>A0A2P4P923</accession>
<keyword evidence="2" id="KW-0472">Membrane</keyword>
<evidence type="ECO:0000256" key="2">
    <source>
        <dbReference type="SAM" id="Phobius"/>
    </source>
</evidence>
<sequence length="187" mass="20437">MNLNVRVFFVFLLEFVTQILIKNIPYAEKTIKYGSIKSNGFWRDSPFFSKMKLFTVTLFAIFLLTFMVILVAPQDDSQSTDDGSSDSSDSSPSDNPVELPTDSTVSQSVPTRSQSTSTPSNTPSNTPPVAGFPSSQPSPSSGTQTPSPSFVPRPTVISQGDGVSINKSFSFVSILFFITSIIFIQFY</sequence>
<keyword evidence="4" id="KW-1185">Reference proteome</keyword>
<feature type="region of interest" description="Disordered" evidence="1">
    <location>
        <begin position="76"/>
        <end position="154"/>
    </location>
</feature>
<proteinExistence type="predicted"/>
<dbReference type="Proteomes" id="UP000018888">
    <property type="component" value="Unassembled WGS sequence"/>
</dbReference>
<reference evidence="3 4" key="1">
    <citation type="journal article" date="2013" name="Proc. Natl. Acad. Sci. U.S.A.">
        <title>Genome of an arbuscular mycorrhizal fungus provides insight into the oldest plant symbiosis.</title>
        <authorList>
            <person name="Tisserant E."/>
            <person name="Malbreil M."/>
            <person name="Kuo A."/>
            <person name="Kohler A."/>
            <person name="Symeonidi A."/>
            <person name="Balestrini R."/>
            <person name="Charron P."/>
            <person name="Duensing N."/>
            <person name="Frei Dit Frey N."/>
            <person name="Gianinazzi-Pearson V."/>
            <person name="Gilbert L.B."/>
            <person name="Handa Y."/>
            <person name="Herr J.R."/>
            <person name="Hijri M."/>
            <person name="Koul R."/>
            <person name="Kawaguchi M."/>
            <person name="Krajinski F."/>
            <person name="Lammers P.J."/>
            <person name="Masclaux F.G."/>
            <person name="Murat C."/>
            <person name="Morin E."/>
            <person name="Ndikumana S."/>
            <person name="Pagni M."/>
            <person name="Petitpierre D."/>
            <person name="Requena N."/>
            <person name="Rosikiewicz P."/>
            <person name="Riley R."/>
            <person name="Saito K."/>
            <person name="San Clemente H."/>
            <person name="Shapiro H."/>
            <person name="van Tuinen D."/>
            <person name="Becard G."/>
            <person name="Bonfante P."/>
            <person name="Paszkowski U."/>
            <person name="Shachar-Hill Y.Y."/>
            <person name="Tuskan G.A."/>
            <person name="Young P.W."/>
            <person name="Sanders I.R."/>
            <person name="Henrissat B."/>
            <person name="Rensing S.A."/>
            <person name="Grigoriev I.V."/>
            <person name="Corradi N."/>
            <person name="Roux C."/>
            <person name="Martin F."/>
        </authorList>
    </citation>
    <scope>NUCLEOTIDE SEQUENCE [LARGE SCALE GENOMIC DNA]</scope>
    <source>
        <strain evidence="3 4">DAOM 197198</strain>
    </source>
</reference>
<keyword evidence="2" id="KW-0812">Transmembrane</keyword>
<feature type="transmembrane region" description="Helical" evidence="2">
    <location>
        <begin position="6"/>
        <end position="24"/>
    </location>
</feature>
<dbReference type="AlphaFoldDB" id="A0A2P4P923"/>
<keyword evidence="2" id="KW-1133">Transmembrane helix</keyword>
<feature type="compositionally biased region" description="Low complexity" evidence="1">
    <location>
        <begin position="76"/>
        <end position="94"/>
    </location>
</feature>
<feature type="compositionally biased region" description="Low complexity" evidence="1">
    <location>
        <begin position="103"/>
        <end position="150"/>
    </location>
</feature>
<feature type="transmembrane region" description="Helical" evidence="2">
    <location>
        <begin position="53"/>
        <end position="72"/>
    </location>
</feature>
<reference evidence="3 4" key="2">
    <citation type="journal article" date="2018" name="New Phytol.">
        <title>High intraspecific genome diversity in the model arbuscular mycorrhizal symbiont Rhizophagus irregularis.</title>
        <authorList>
            <person name="Chen E.C.H."/>
            <person name="Morin E."/>
            <person name="Beaudet D."/>
            <person name="Noel J."/>
            <person name="Yildirir G."/>
            <person name="Ndikumana S."/>
            <person name="Charron P."/>
            <person name="St-Onge C."/>
            <person name="Giorgi J."/>
            <person name="Kruger M."/>
            <person name="Marton T."/>
            <person name="Ropars J."/>
            <person name="Grigoriev I.V."/>
            <person name="Hainaut M."/>
            <person name="Henrissat B."/>
            <person name="Roux C."/>
            <person name="Martin F."/>
            <person name="Corradi N."/>
        </authorList>
    </citation>
    <scope>NUCLEOTIDE SEQUENCE [LARGE SCALE GENOMIC DNA]</scope>
    <source>
        <strain evidence="3 4">DAOM 197198</strain>
    </source>
</reference>
<name>A0A2P4P923_RHIID</name>